<dbReference type="InterPro" id="IPR039426">
    <property type="entry name" value="TonB-dep_rcpt-like"/>
</dbReference>
<dbReference type="InterPro" id="IPR000531">
    <property type="entry name" value="Beta-barrel_TonB"/>
</dbReference>
<evidence type="ECO:0000259" key="19">
    <source>
        <dbReference type="Pfam" id="PF07715"/>
    </source>
</evidence>
<dbReference type="Pfam" id="PF07715">
    <property type="entry name" value="Plug"/>
    <property type="match status" value="1"/>
</dbReference>
<comment type="subcellular location">
    <subcellularLocation>
        <location evidence="1 14">Cell outer membrane</location>
        <topology evidence="1 14">Multi-pass membrane protein</topology>
    </subcellularLocation>
</comment>
<dbReference type="NCBIfam" id="TIGR01783">
    <property type="entry name" value="TonB-siderophor"/>
    <property type="match status" value="1"/>
</dbReference>
<keyword evidence="11 14" id="KW-0472">Membrane</keyword>
<keyword evidence="21" id="KW-1185">Reference proteome</keyword>
<organism evidence="20 21">
    <name type="scientific">Azospirillum palustre</name>
    <dbReference type="NCBI Taxonomy" id="2044885"/>
    <lineage>
        <taxon>Bacteria</taxon>
        <taxon>Pseudomonadati</taxon>
        <taxon>Pseudomonadota</taxon>
        <taxon>Alphaproteobacteria</taxon>
        <taxon>Rhodospirillales</taxon>
        <taxon>Azospirillaceae</taxon>
        <taxon>Azospirillum</taxon>
    </lineage>
</organism>
<feature type="domain" description="TonB-dependent receptor plug" evidence="19">
    <location>
        <begin position="91"/>
        <end position="190"/>
    </location>
</feature>
<evidence type="ECO:0000256" key="6">
    <source>
        <dbReference type="ARBA" id="ARBA00022692"/>
    </source>
</evidence>
<feature type="chain" id="PRO_5018316627" evidence="17">
    <location>
        <begin position="38"/>
        <end position="746"/>
    </location>
</feature>
<dbReference type="GO" id="GO:0015891">
    <property type="term" value="P:siderophore transport"/>
    <property type="evidence" value="ECO:0007669"/>
    <property type="project" value="InterPro"/>
</dbReference>
<evidence type="ECO:0000256" key="7">
    <source>
        <dbReference type="ARBA" id="ARBA00022729"/>
    </source>
</evidence>
<dbReference type="SUPFAM" id="SSF56935">
    <property type="entry name" value="Porins"/>
    <property type="match status" value="1"/>
</dbReference>
<gene>
    <name evidence="20" type="ORF">CRT60_05365</name>
</gene>
<keyword evidence="7 17" id="KW-0732">Signal</keyword>
<evidence type="ECO:0000259" key="18">
    <source>
        <dbReference type="Pfam" id="PF00593"/>
    </source>
</evidence>
<keyword evidence="10 15" id="KW-0798">TonB box</keyword>
<evidence type="ECO:0000256" key="15">
    <source>
        <dbReference type="RuleBase" id="RU003357"/>
    </source>
</evidence>
<evidence type="ECO:0000256" key="16">
    <source>
        <dbReference type="SAM" id="MobiDB-lite"/>
    </source>
</evidence>
<dbReference type="Proteomes" id="UP000225379">
    <property type="component" value="Unassembled WGS sequence"/>
</dbReference>
<comment type="similarity">
    <text evidence="2 14 15">Belongs to the TonB-dependent receptor family.</text>
</comment>
<evidence type="ECO:0000313" key="20">
    <source>
        <dbReference type="EMBL" id="PGH58576.1"/>
    </source>
</evidence>
<dbReference type="AlphaFoldDB" id="A0A2B8BIG8"/>
<proteinExistence type="inferred from homology"/>
<keyword evidence="12 20" id="KW-0675">Receptor</keyword>
<evidence type="ECO:0000256" key="8">
    <source>
        <dbReference type="ARBA" id="ARBA00023004"/>
    </source>
</evidence>
<dbReference type="OrthoDB" id="9760333at2"/>
<evidence type="ECO:0000256" key="5">
    <source>
        <dbReference type="ARBA" id="ARBA00022496"/>
    </source>
</evidence>
<evidence type="ECO:0000256" key="10">
    <source>
        <dbReference type="ARBA" id="ARBA00023077"/>
    </source>
</evidence>
<keyword evidence="6 14" id="KW-0812">Transmembrane</keyword>
<evidence type="ECO:0000256" key="4">
    <source>
        <dbReference type="ARBA" id="ARBA00022452"/>
    </source>
</evidence>
<evidence type="ECO:0000256" key="2">
    <source>
        <dbReference type="ARBA" id="ARBA00009810"/>
    </source>
</evidence>
<keyword evidence="5" id="KW-0410">Iron transport</keyword>
<keyword evidence="3 14" id="KW-0813">Transport</keyword>
<dbReference type="PANTHER" id="PTHR32552:SF74">
    <property type="entry name" value="HYDROXAMATE SIDEROPHORE RECEPTOR FHUE"/>
    <property type="match status" value="1"/>
</dbReference>
<evidence type="ECO:0000256" key="12">
    <source>
        <dbReference type="ARBA" id="ARBA00023170"/>
    </source>
</evidence>
<evidence type="ECO:0000256" key="9">
    <source>
        <dbReference type="ARBA" id="ARBA00023065"/>
    </source>
</evidence>
<sequence>MTIDRQPGRRAGQNRGRVRLLASVAAAALLLPALALAQATTSTGDAAPSGATSSGAMTSGAMTLPTIDVGADRQRDANPPTTVGSKLPLAPREVPQTVTTVPRERIEEQKLITLEDAMKQTPGVTVEPIDGNRLQFYSRGFEMTNLQFDGVPTTLDSRIFASPDLAMYERVEVLKGPAGLLNGMGGPGGAINLVRKTPKKTLEGYGELTAGSYANYRGEGDITGPLNQSGSLRGRFVGAYQDRNGFQDWTTQDRAVAYGSIAADLTPDTTLTAGAWYQRMSYKGAWNLPGYATVVNGQPQFRLLDVDRSTSLGEEWNRDIFTSKGGFADLEHKFDNGWAVKLATHYIDNEMDRKMAYAYSPVTPGVNRTTLYAQKVRYDQDQIGADLSASGNFGLFGQTHEAAVGANYERWTFRHRAANPVGSWSVTQNIFAPNASVAEPAWRDWQRDTKTTTDSWGTYGVLRLKLADPLKLIVGGRMNWWQTKVDADALARTAESSASVRGKVTPYAGLVYEVNPTYALYTSVTQMYQPQSFVDASGKVLEPLKGRQYEAGVKADYFGGRLHATASVFHIEEENRPQADPRYPNQSIYISGGKAQSRGFELDVSGEILPGWDAYAGYTFTRAKSLDSSANSGSAFTAIAPMHQFKLWTNYRLPESIDDRLSVGGGINAQTSMYNEFPSLGGARLTQGGYATVDARVGYDVTEKVTAAVNVKNLFDRTYYQRINNVQSGNIYGEPRTVMLTLRAKL</sequence>
<dbReference type="InterPro" id="IPR037066">
    <property type="entry name" value="Plug_dom_sf"/>
</dbReference>
<evidence type="ECO:0000256" key="11">
    <source>
        <dbReference type="ARBA" id="ARBA00023136"/>
    </source>
</evidence>
<name>A0A2B8BIG8_9PROT</name>
<accession>A0A2B8BIG8</accession>
<dbReference type="GO" id="GO:0015344">
    <property type="term" value="F:siderophore uptake transmembrane transporter activity"/>
    <property type="evidence" value="ECO:0007669"/>
    <property type="project" value="TreeGrafter"/>
</dbReference>
<dbReference type="RefSeq" id="WP_098735402.1">
    <property type="nucleotide sequence ID" value="NZ_PDKW01000038.1"/>
</dbReference>
<feature type="domain" description="TonB-dependent receptor-like beta-barrel" evidence="18">
    <location>
        <begin position="310"/>
        <end position="714"/>
    </location>
</feature>
<dbReference type="FunFam" id="2.170.130.10:FF:000010">
    <property type="entry name" value="Ferripyoverdine receptor"/>
    <property type="match status" value="1"/>
</dbReference>
<dbReference type="Pfam" id="PF00593">
    <property type="entry name" value="TonB_dep_Rec_b-barrel"/>
    <property type="match status" value="1"/>
</dbReference>
<dbReference type="CDD" id="cd01347">
    <property type="entry name" value="ligand_gated_channel"/>
    <property type="match status" value="1"/>
</dbReference>
<keyword evidence="8" id="KW-0408">Iron</keyword>
<evidence type="ECO:0000256" key="1">
    <source>
        <dbReference type="ARBA" id="ARBA00004571"/>
    </source>
</evidence>
<dbReference type="Gene3D" id="2.170.130.10">
    <property type="entry name" value="TonB-dependent receptor, plug domain"/>
    <property type="match status" value="1"/>
</dbReference>
<dbReference type="GO" id="GO:0038023">
    <property type="term" value="F:signaling receptor activity"/>
    <property type="evidence" value="ECO:0007669"/>
    <property type="project" value="InterPro"/>
</dbReference>
<evidence type="ECO:0000256" key="3">
    <source>
        <dbReference type="ARBA" id="ARBA00022448"/>
    </source>
</evidence>
<feature type="region of interest" description="Disordered" evidence="16">
    <location>
        <begin position="71"/>
        <end position="98"/>
    </location>
</feature>
<protein>
    <submittedName>
        <fullName evidence="20">TonB-dependent siderophore receptor</fullName>
    </submittedName>
</protein>
<evidence type="ECO:0000256" key="14">
    <source>
        <dbReference type="PROSITE-ProRule" id="PRU01360"/>
    </source>
</evidence>
<reference evidence="21" key="1">
    <citation type="submission" date="2017-10" db="EMBL/GenBank/DDBJ databases">
        <authorList>
            <person name="Kravchenko I.K."/>
            <person name="Grouzdev D.S."/>
        </authorList>
    </citation>
    <scope>NUCLEOTIDE SEQUENCE [LARGE SCALE GENOMIC DNA]</scope>
    <source>
        <strain evidence="21">B2</strain>
    </source>
</reference>
<dbReference type="EMBL" id="PDKW01000038">
    <property type="protein sequence ID" value="PGH58576.1"/>
    <property type="molecule type" value="Genomic_DNA"/>
</dbReference>
<dbReference type="InterPro" id="IPR036942">
    <property type="entry name" value="Beta-barrel_TonB_sf"/>
</dbReference>
<dbReference type="InterPro" id="IPR010105">
    <property type="entry name" value="TonB_sidphr_rcpt"/>
</dbReference>
<dbReference type="PROSITE" id="PS52016">
    <property type="entry name" value="TONB_DEPENDENT_REC_3"/>
    <property type="match status" value="1"/>
</dbReference>
<evidence type="ECO:0000256" key="13">
    <source>
        <dbReference type="ARBA" id="ARBA00023237"/>
    </source>
</evidence>
<dbReference type="PANTHER" id="PTHR32552">
    <property type="entry name" value="FERRICHROME IRON RECEPTOR-RELATED"/>
    <property type="match status" value="1"/>
</dbReference>
<keyword evidence="4 14" id="KW-1134">Transmembrane beta strand</keyword>
<comment type="caution">
    <text evidence="20">The sequence shown here is derived from an EMBL/GenBank/DDBJ whole genome shotgun (WGS) entry which is preliminary data.</text>
</comment>
<feature type="signal peptide" evidence="17">
    <location>
        <begin position="1"/>
        <end position="37"/>
    </location>
</feature>
<dbReference type="Gene3D" id="2.40.170.20">
    <property type="entry name" value="TonB-dependent receptor, beta-barrel domain"/>
    <property type="match status" value="1"/>
</dbReference>
<evidence type="ECO:0000313" key="21">
    <source>
        <dbReference type="Proteomes" id="UP000225379"/>
    </source>
</evidence>
<dbReference type="GO" id="GO:0009279">
    <property type="term" value="C:cell outer membrane"/>
    <property type="evidence" value="ECO:0007669"/>
    <property type="project" value="UniProtKB-SubCell"/>
</dbReference>
<dbReference type="InterPro" id="IPR012910">
    <property type="entry name" value="Plug_dom"/>
</dbReference>
<evidence type="ECO:0000256" key="17">
    <source>
        <dbReference type="SAM" id="SignalP"/>
    </source>
</evidence>
<keyword evidence="13 14" id="KW-0998">Cell outer membrane</keyword>
<keyword evidence="9" id="KW-0406">Ion transport</keyword>